<gene>
    <name evidence="2" type="ORF">SLNSH_15980</name>
</gene>
<dbReference type="Gene3D" id="3.40.50.1820">
    <property type="entry name" value="alpha/beta hydrolase"/>
    <property type="match status" value="1"/>
</dbReference>
<name>A0A2T1HQK3_9HYPH</name>
<protein>
    <submittedName>
        <fullName evidence="2">Esterase</fullName>
    </submittedName>
</protein>
<dbReference type="Pfam" id="PF05990">
    <property type="entry name" value="DUF900"/>
    <property type="match status" value="1"/>
</dbReference>
<sequence length="405" mass="42737">MRAGAFGTAVRQALACAALALALAGCGGGPRVGVLEPVAALVPGASPETIFVATTRQRRDATPAEMFGGARAPSLDYAHLVVSVPPNHKPGELEWPASAKGDPNVSFATLERNFVNDAGFMAGVRKAVQARPPGQRTILVFIHGYNTTFDEAVYRLAQIVHDSGFKGVPVLFTWPSKGALLDYPYDRESAVYSRDDLEATLRQLARQSGATQVDLLAHSMGNMLTMETMRQAAIRGDGRFGGKLGQVMLAAPDIDIDVFRKQLSVIAPLKLPITVFVSRDDKALKVSQFVWGGQRAGAFVVSDPEMAERLRASNITVYDLSDIKTSDDLNHGKFASSPQVVQLIGRRLASDNGIATRGPGLGEGVMMLGTKLGSTIGGAAGTVVGAPASILAGESPTSVLENVAR</sequence>
<keyword evidence="3" id="KW-1185">Reference proteome</keyword>
<dbReference type="EMBL" id="PVZS01000018">
    <property type="protein sequence ID" value="PSC03935.1"/>
    <property type="molecule type" value="Genomic_DNA"/>
</dbReference>
<dbReference type="InterPro" id="IPR010297">
    <property type="entry name" value="DUF900_hydrolase"/>
</dbReference>
<dbReference type="Proteomes" id="UP000239772">
    <property type="component" value="Unassembled WGS sequence"/>
</dbReference>
<dbReference type="InterPro" id="IPR029058">
    <property type="entry name" value="AB_hydrolase_fold"/>
</dbReference>
<evidence type="ECO:0000256" key="1">
    <source>
        <dbReference type="SAM" id="SignalP"/>
    </source>
</evidence>
<evidence type="ECO:0000313" key="2">
    <source>
        <dbReference type="EMBL" id="PSC03935.1"/>
    </source>
</evidence>
<feature type="chain" id="PRO_5015622736" evidence="1">
    <location>
        <begin position="23"/>
        <end position="405"/>
    </location>
</feature>
<proteinExistence type="predicted"/>
<organism evidence="2 3">
    <name type="scientific">Alsobacter soli</name>
    <dbReference type="NCBI Taxonomy" id="2109933"/>
    <lineage>
        <taxon>Bacteria</taxon>
        <taxon>Pseudomonadati</taxon>
        <taxon>Pseudomonadota</taxon>
        <taxon>Alphaproteobacteria</taxon>
        <taxon>Hyphomicrobiales</taxon>
        <taxon>Alsobacteraceae</taxon>
        <taxon>Alsobacter</taxon>
    </lineage>
</organism>
<dbReference type="PIRSF" id="PIRSF033909">
    <property type="entry name" value="UCP033909"/>
    <property type="match status" value="1"/>
</dbReference>
<dbReference type="RefSeq" id="WP_106338015.1">
    <property type="nucleotide sequence ID" value="NZ_PVZS01000018.1"/>
</dbReference>
<dbReference type="AlphaFoldDB" id="A0A2T1HQK3"/>
<dbReference type="InterPro" id="IPR014586">
    <property type="entry name" value="UCP033909"/>
</dbReference>
<dbReference type="PROSITE" id="PS51257">
    <property type="entry name" value="PROKAR_LIPOPROTEIN"/>
    <property type="match status" value="1"/>
</dbReference>
<dbReference type="PANTHER" id="PTHR36513">
    <property type="entry name" value="ABC TRANSMEMBRANE TYPE-1 DOMAIN-CONTAINING PROTEIN"/>
    <property type="match status" value="1"/>
</dbReference>
<dbReference type="SUPFAM" id="SSF53474">
    <property type="entry name" value="alpha/beta-Hydrolases"/>
    <property type="match status" value="1"/>
</dbReference>
<reference evidence="3" key="1">
    <citation type="submission" date="2018-03" db="EMBL/GenBank/DDBJ databases">
        <authorList>
            <person name="Sun L."/>
            <person name="Liu H."/>
            <person name="Chen W."/>
            <person name="Huang K."/>
            <person name="Liu W."/>
            <person name="Gao X."/>
        </authorList>
    </citation>
    <scope>NUCLEOTIDE SEQUENCE [LARGE SCALE GENOMIC DNA]</scope>
    <source>
        <strain evidence="3">SH9</strain>
    </source>
</reference>
<accession>A0A2T1HQK3</accession>
<keyword evidence="1" id="KW-0732">Signal</keyword>
<evidence type="ECO:0000313" key="3">
    <source>
        <dbReference type="Proteomes" id="UP000239772"/>
    </source>
</evidence>
<comment type="caution">
    <text evidence="2">The sequence shown here is derived from an EMBL/GenBank/DDBJ whole genome shotgun (WGS) entry which is preliminary data.</text>
</comment>
<dbReference type="PANTHER" id="PTHR36513:SF1">
    <property type="entry name" value="TRANSMEMBRANE PROTEIN"/>
    <property type="match status" value="1"/>
</dbReference>
<feature type="signal peptide" evidence="1">
    <location>
        <begin position="1"/>
        <end position="22"/>
    </location>
</feature>
<dbReference type="OrthoDB" id="9797755at2"/>